<keyword evidence="10" id="KW-1133">Transmembrane helix</keyword>
<keyword evidence="4" id="KW-0863">Zinc-finger</keyword>
<feature type="domain" description="Rrn7/TAF1B N-terminal cyclin" evidence="11">
    <location>
        <begin position="92"/>
        <end position="249"/>
    </location>
</feature>
<keyword evidence="10" id="KW-0812">Transmembrane</keyword>
<comment type="similarity">
    <text evidence="2">Belongs to the RRN7/TAF1B family.</text>
</comment>
<evidence type="ECO:0000256" key="2">
    <source>
        <dbReference type="ARBA" id="ARBA00006899"/>
    </source>
</evidence>
<dbReference type="GO" id="GO:0001164">
    <property type="term" value="F:RNA polymerase I core promoter sequence-specific DNA binding"/>
    <property type="evidence" value="ECO:0007669"/>
    <property type="project" value="InterPro"/>
</dbReference>
<comment type="caution">
    <text evidence="12">The sequence shown here is derived from an EMBL/GenBank/DDBJ whole genome shotgun (WGS) entry which is preliminary data.</text>
</comment>
<feature type="transmembrane region" description="Helical" evidence="10">
    <location>
        <begin position="208"/>
        <end position="227"/>
    </location>
</feature>
<dbReference type="PANTHER" id="PTHR31576:SF2">
    <property type="entry name" value="TATA BOX-BINDING PROTEIN-ASSOCIATED FACTOR RNA POLYMERASE I SUBUNIT B"/>
    <property type="match status" value="1"/>
</dbReference>
<proteinExistence type="inferred from homology"/>
<evidence type="ECO:0000313" key="13">
    <source>
        <dbReference type="Proteomes" id="UP000240830"/>
    </source>
</evidence>
<dbReference type="STRING" id="1246581.A0A2H9TGV9"/>
<dbReference type="GO" id="GO:0070860">
    <property type="term" value="C:RNA polymerase I core factor complex"/>
    <property type="evidence" value="ECO:0007669"/>
    <property type="project" value="InterPro"/>
</dbReference>
<dbReference type="AlphaFoldDB" id="A0A2H9TGV9"/>
<evidence type="ECO:0000313" key="12">
    <source>
        <dbReference type="EMBL" id="PJF16966.1"/>
    </source>
</evidence>
<keyword evidence="7" id="KW-0238">DNA-binding</keyword>
<dbReference type="Pfam" id="PF20644">
    <property type="entry name" value="Rrn7_cyclin_N"/>
    <property type="match status" value="1"/>
</dbReference>
<keyword evidence="6" id="KW-0805">Transcription regulation</keyword>
<dbReference type="EMBL" id="MTSL01000199">
    <property type="protein sequence ID" value="PJF16966.1"/>
    <property type="molecule type" value="Genomic_DNA"/>
</dbReference>
<dbReference type="OrthoDB" id="428577at2759"/>
<evidence type="ECO:0000256" key="10">
    <source>
        <dbReference type="SAM" id="Phobius"/>
    </source>
</evidence>
<keyword evidence="5" id="KW-0862">Zinc</keyword>
<dbReference type="InterPro" id="IPR033599">
    <property type="entry name" value="TAF1B/Rrn7"/>
</dbReference>
<evidence type="ECO:0000256" key="3">
    <source>
        <dbReference type="ARBA" id="ARBA00022723"/>
    </source>
</evidence>
<evidence type="ECO:0000256" key="1">
    <source>
        <dbReference type="ARBA" id="ARBA00004604"/>
    </source>
</evidence>
<evidence type="ECO:0000256" key="4">
    <source>
        <dbReference type="ARBA" id="ARBA00022771"/>
    </source>
</evidence>
<gene>
    <name evidence="12" type="ORF">PSACC_03208</name>
</gene>
<accession>A0A2H9TGV9</accession>
<reference evidence="12 13" key="1">
    <citation type="submission" date="2016-10" db="EMBL/GenBank/DDBJ databases">
        <title>The genome of Paramicrosporidium saccamoebae is the missing link in understanding Cryptomycota and Microsporidia evolution.</title>
        <authorList>
            <person name="Quandt C.A."/>
            <person name="Beaudet D."/>
            <person name="Corsaro D."/>
            <person name="Michel R."/>
            <person name="Corradi N."/>
            <person name="James T."/>
        </authorList>
    </citation>
    <scope>NUCLEOTIDE SEQUENCE [LARGE SCALE GENOMIC DNA]</scope>
    <source>
        <strain evidence="12 13">KSL3</strain>
    </source>
</reference>
<dbReference type="GO" id="GO:0042790">
    <property type="term" value="P:nucleolar large rRNA transcription by RNA polymerase I"/>
    <property type="evidence" value="ECO:0007669"/>
    <property type="project" value="TreeGrafter"/>
</dbReference>
<keyword evidence="13" id="KW-1185">Reference proteome</keyword>
<evidence type="ECO:0000259" key="11">
    <source>
        <dbReference type="Pfam" id="PF20644"/>
    </source>
</evidence>
<keyword evidence="8" id="KW-0804">Transcription</keyword>
<evidence type="ECO:0000256" key="5">
    <source>
        <dbReference type="ARBA" id="ARBA00022833"/>
    </source>
</evidence>
<comment type="subcellular location">
    <subcellularLocation>
        <location evidence="1">Nucleus</location>
        <location evidence="1">Nucleolus</location>
    </subcellularLocation>
</comment>
<evidence type="ECO:0000256" key="6">
    <source>
        <dbReference type="ARBA" id="ARBA00023015"/>
    </source>
</evidence>
<sequence length="276" mass="31662">MDLSQSVGACPYCRSTNYRKTDTGFLVCEFGHQSQKFWQEEQDDFDSSVGVGRRIKRGRTQSQSLPLVEETTDESNVVRLGDVDRYYFFLAMQYVLQAQTDAIRKFFQLSLDYDRCVRRIWLAFVKSAGLDYDEESLDPEGESAFHKESLNPESQSLFLEISQFSPDRTSSPDITEPSPLKGPVIPSPKWAPQHSLLSRKLKTVSPKTLLIIIYFGLIEMGIPVLIADLRRLVIDRILPYSNTKHLIPNPVRRHLEVKRIDIVFKGRVRIILGTYA</sequence>
<evidence type="ECO:0000256" key="8">
    <source>
        <dbReference type="ARBA" id="ARBA00023163"/>
    </source>
</evidence>
<name>A0A2H9TGV9_9FUNG</name>
<protein>
    <recommendedName>
        <fullName evidence="11">Rrn7/TAF1B N-terminal cyclin domain-containing protein</fullName>
    </recommendedName>
</protein>
<dbReference type="PANTHER" id="PTHR31576">
    <property type="entry name" value="TATA BOX-BINDING PROTEIN-ASSOCIATED FACTOR RNA POLYMERASE I SUBUNIT B"/>
    <property type="match status" value="1"/>
</dbReference>
<dbReference type="InterPro" id="IPR048540">
    <property type="entry name" value="Rrn7_cyclin_N"/>
</dbReference>
<dbReference type="Proteomes" id="UP000240830">
    <property type="component" value="Unassembled WGS sequence"/>
</dbReference>
<dbReference type="GO" id="GO:0008270">
    <property type="term" value="F:zinc ion binding"/>
    <property type="evidence" value="ECO:0007669"/>
    <property type="project" value="UniProtKB-KW"/>
</dbReference>
<keyword evidence="3" id="KW-0479">Metal-binding</keyword>
<keyword evidence="10" id="KW-0472">Membrane</keyword>
<evidence type="ECO:0000256" key="9">
    <source>
        <dbReference type="ARBA" id="ARBA00023242"/>
    </source>
</evidence>
<organism evidence="12 13">
    <name type="scientific">Paramicrosporidium saccamoebae</name>
    <dbReference type="NCBI Taxonomy" id="1246581"/>
    <lineage>
        <taxon>Eukaryota</taxon>
        <taxon>Fungi</taxon>
        <taxon>Fungi incertae sedis</taxon>
        <taxon>Cryptomycota</taxon>
        <taxon>Cryptomycota incertae sedis</taxon>
        <taxon>Paramicrosporidium</taxon>
    </lineage>
</organism>
<evidence type="ECO:0000256" key="7">
    <source>
        <dbReference type="ARBA" id="ARBA00023125"/>
    </source>
</evidence>
<keyword evidence="9" id="KW-0539">Nucleus</keyword>